<name>A0AAV3RIG5_LITER</name>
<keyword evidence="3" id="KW-1185">Reference proteome</keyword>
<proteinExistence type="predicted"/>
<evidence type="ECO:0000256" key="1">
    <source>
        <dbReference type="SAM" id="MobiDB-lite"/>
    </source>
</evidence>
<evidence type="ECO:0000313" key="3">
    <source>
        <dbReference type="Proteomes" id="UP001454036"/>
    </source>
</evidence>
<protein>
    <submittedName>
        <fullName evidence="2">Uncharacterized protein</fullName>
    </submittedName>
</protein>
<organism evidence="2 3">
    <name type="scientific">Lithospermum erythrorhizon</name>
    <name type="common">Purple gromwell</name>
    <name type="synonym">Lithospermum officinale var. erythrorhizon</name>
    <dbReference type="NCBI Taxonomy" id="34254"/>
    <lineage>
        <taxon>Eukaryota</taxon>
        <taxon>Viridiplantae</taxon>
        <taxon>Streptophyta</taxon>
        <taxon>Embryophyta</taxon>
        <taxon>Tracheophyta</taxon>
        <taxon>Spermatophyta</taxon>
        <taxon>Magnoliopsida</taxon>
        <taxon>eudicotyledons</taxon>
        <taxon>Gunneridae</taxon>
        <taxon>Pentapetalae</taxon>
        <taxon>asterids</taxon>
        <taxon>lamiids</taxon>
        <taxon>Boraginales</taxon>
        <taxon>Boraginaceae</taxon>
        <taxon>Boraginoideae</taxon>
        <taxon>Lithospermeae</taxon>
        <taxon>Lithospermum</taxon>
    </lineage>
</organism>
<gene>
    <name evidence="2" type="ORF">LIER_28243</name>
</gene>
<comment type="caution">
    <text evidence="2">The sequence shown here is derived from an EMBL/GenBank/DDBJ whole genome shotgun (WGS) entry which is preliminary data.</text>
</comment>
<dbReference type="Proteomes" id="UP001454036">
    <property type="component" value="Unassembled WGS sequence"/>
</dbReference>
<dbReference type="EMBL" id="BAABME010009328">
    <property type="protein sequence ID" value="GAA0174973.1"/>
    <property type="molecule type" value="Genomic_DNA"/>
</dbReference>
<accession>A0AAV3RIG5</accession>
<feature type="compositionally biased region" description="Polar residues" evidence="1">
    <location>
        <begin position="82"/>
        <end position="93"/>
    </location>
</feature>
<reference evidence="2 3" key="1">
    <citation type="submission" date="2024-01" db="EMBL/GenBank/DDBJ databases">
        <title>The complete chloroplast genome sequence of Lithospermum erythrorhizon: insights into the phylogenetic relationship among Boraginaceae species and the maternal lineages of purple gromwells.</title>
        <authorList>
            <person name="Okada T."/>
            <person name="Watanabe K."/>
        </authorList>
    </citation>
    <scope>NUCLEOTIDE SEQUENCE [LARGE SCALE GENOMIC DNA]</scope>
</reference>
<sequence length="93" mass="10490">MAEERWVADIRRAERRRVAALYAAQATRRERGYLLSACNREAPLQNRRTGASVLAYFSFTSRIKSLTPCSRRGLQAPKSAPSPYNTTSHPPKP</sequence>
<dbReference type="AlphaFoldDB" id="A0AAV3RIG5"/>
<feature type="region of interest" description="Disordered" evidence="1">
    <location>
        <begin position="70"/>
        <end position="93"/>
    </location>
</feature>
<evidence type="ECO:0000313" key="2">
    <source>
        <dbReference type="EMBL" id="GAA0174973.1"/>
    </source>
</evidence>